<sequence length="68" mass="7082">MDEEKWEVWRKCSTGSKLIAKGDVCLEGCVGVGGGVDLGVVKSCLEENPDRAIEKVGGDSRGVEGGAD</sequence>
<proteinExistence type="predicted"/>
<dbReference type="Proteomes" id="UP001151760">
    <property type="component" value="Unassembled WGS sequence"/>
</dbReference>
<gene>
    <name evidence="1" type="ORF">Tco_0627184</name>
</gene>
<protein>
    <submittedName>
        <fullName evidence="1">Uncharacterized protein</fullName>
    </submittedName>
</protein>
<reference evidence="1" key="1">
    <citation type="journal article" date="2022" name="Int. J. Mol. Sci.">
        <title>Draft Genome of Tanacetum Coccineum: Genomic Comparison of Closely Related Tanacetum-Family Plants.</title>
        <authorList>
            <person name="Yamashiro T."/>
            <person name="Shiraishi A."/>
            <person name="Nakayama K."/>
            <person name="Satake H."/>
        </authorList>
    </citation>
    <scope>NUCLEOTIDE SEQUENCE</scope>
</reference>
<evidence type="ECO:0000313" key="2">
    <source>
        <dbReference type="Proteomes" id="UP001151760"/>
    </source>
</evidence>
<comment type="caution">
    <text evidence="1">The sequence shown here is derived from an EMBL/GenBank/DDBJ whole genome shotgun (WGS) entry which is preliminary data.</text>
</comment>
<organism evidence="1 2">
    <name type="scientific">Tanacetum coccineum</name>
    <dbReference type="NCBI Taxonomy" id="301880"/>
    <lineage>
        <taxon>Eukaryota</taxon>
        <taxon>Viridiplantae</taxon>
        <taxon>Streptophyta</taxon>
        <taxon>Embryophyta</taxon>
        <taxon>Tracheophyta</taxon>
        <taxon>Spermatophyta</taxon>
        <taxon>Magnoliopsida</taxon>
        <taxon>eudicotyledons</taxon>
        <taxon>Gunneridae</taxon>
        <taxon>Pentapetalae</taxon>
        <taxon>asterids</taxon>
        <taxon>campanulids</taxon>
        <taxon>Asterales</taxon>
        <taxon>Asteraceae</taxon>
        <taxon>Asteroideae</taxon>
        <taxon>Anthemideae</taxon>
        <taxon>Anthemidinae</taxon>
        <taxon>Tanacetum</taxon>
    </lineage>
</organism>
<keyword evidence="2" id="KW-1185">Reference proteome</keyword>
<reference evidence="1" key="2">
    <citation type="submission" date="2022-01" db="EMBL/GenBank/DDBJ databases">
        <authorList>
            <person name="Yamashiro T."/>
            <person name="Shiraishi A."/>
            <person name="Satake H."/>
            <person name="Nakayama K."/>
        </authorList>
    </citation>
    <scope>NUCLEOTIDE SEQUENCE</scope>
</reference>
<name>A0ABQ4WLP4_9ASTR</name>
<accession>A0ABQ4WLP4</accession>
<dbReference type="EMBL" id="BQNB010008752">
    <property type="protein sequence ID" value="GJS53822.1"/>
    <property type="molecule type" value="Genomic_DNA"/>
</dbReference>
<evidence type="ECO:0000313" key="1">
    <source>
        <dbReference type="EMBL" id="GJS53822.1"/>
    </source>
</evidence>